<comment type="caution">
    <text evidence="1">The sequence shown here is derived from an EMBL/GenBank/DDBJ whole genome shotgun (WGS) entry which is preliminary data.</text>
</comment>
<dbReference type="VEuPathDB" id="FungiDB:PSHT_05416"/>
<proteinExistence type="predicted"/>
<dbReference type="OrthoDB" id="416777at2759"/>
<evidence type="ECO:0000313" key="2">
    <source>
        <dbReference type="Proteomes" id="UP000238274"/>
    </source>
</evidence>
<evidence type="ECO:0000313" key="1">
    <source>
        <dbReference type="EMBL" id="POW18798.1"/>
    </source>
</evidence>
<accession>A0A2S4WAM1</accession>
<sequence length="126" mass="13705">MQRIMGNRLTQEPVNLKFPLQFSSSLHGLNVIAVVCPLATCKTLQYSSQTLSQCPQSWSIACWQVGNFFPVLTSYIGNTVLINISNTLVFLVQAGLLDGSNLTQTSLQNINGPNSHLKISSCSATM</sequence>
<dbReference type="EMBL" id="PKSM01000059">
    <property type="protein sequence ID" value="POW18798.1"/>
    <property type="molecule type" value="Genomic_DNA"/>
</dbReference>
<reference evidence="1 2" key="1">
    <citation type="submission" date="2017-12" db="EMBL/GenBank/DDBJ databases">
        <title>Gene loss provides genomic basis for host adaptation in cereal stripe rust fungi.</title>
        <authorList>
            <person name="Xia C."/>
        </authorList>
    </citation>
    <scope>NUCLEOTIDE SEQUENCE [LARGE SCALE GENOMIC DNA]</scope>
    <source>
        <strain evidence="1 2">93TX-2</strain>
    </source>
</reference>
<gene>
    <name evidence="1" type="ORF">PSHT_05416</name>
</gene>
<keyword evidence="2" id="KW-1185">Reference proteome</keyword>
<dbReference type="AlphaFoldDB" id="A0A2S4WAM1"/>
<reference evidence="2" key="3">
    <citation type="journal article" date="2018" name="Mol. Plant Microbe Interact.">
        <title>Genome sequence resources for the wheat stripe rust pathogen (Puccinia striiformis f. sp. tritici) and the barley stripe rust pathogen (Puccinia striiformis f. sp. hordei).</title>
        <authorList>
            <person name="Xia C."/>
            <person name="Wang M."/>
            <person name="Yin C."/>
            <person name="Cornejo O.E."/>
            <person name="Hulbert S.H."/>
            <person name="Chen X."/>
        </authorList>
    </citation>
    <scope>NUCLEOTIDE SEQUENCE [LARGE SCALE GENOMIC DNA]</scope>
    <source>
        <strain evidence="2">93TX-2</strain>
    </source>
</reference>
<name>A0A2S4WAM1_9BASI</name>
<dbReference type="VEuPathDB" id="FungiDB:PSTT_03214"/>
<feature type="non-terminal residue" evidence="1">
    <location>
        <position position="126"/>
    </location>
</feature>
<dbReference type="Proteomes" id="UP000238274">
    <property type="component" value="Unassembled WGS sequence"/>
</dbReference>
<reference evidence="2" key="2">
    <citation type="journal article" date="2018" name="BMC Genomics">
        <title>Genomic insights into host adaptation between the wheat stripe rust pathogen (Puccinia striiformis f. sp. tritici) and the barley stripe rust pathogen (Puccinia striiformis f. sp. hordei).</title>
        <authorList>
            <person name="Xia C."/>
            <person name="Wang M."/>
            <person name="Yin C."/>
            <person name="Cornejo O.E."/>
            <person name="Hulbert S.H."/>
            <person name="Chen X."/>
        </authorList>
    </citation>
    <scope>NUCLEOTIDE SEQUENCE [LARGE SCALE GENOMIC DNA]</scope>
    <source>
        <strain evidence="2">93TX-2</strain>
    </source>
</reference>
<protein>
    <submittedName>
        <fullName evidence="1">Uncharacterized protein</fullName>
    </submittedName>
</protein>
<organism evidence="1 2">
    <name type="scientific">Puccinia striiformis</name>
    <dbReference type="NCBI Taxonomy" id="27350"/>
    <lineage>
        <taxon>Eukaryota</taxon>
        <taxon>Fungi</taxon>
        <taxon>Dikarya</taxon>
        <taxon>Basidiomycota</taxon>
        <taxon>Pucciniomycotina</taxon>
        <taxon>Pucciniomycetes</taxon>
        <taxon>Pucciniales</taxon>
        <taxon>Pucciniaceae</taxon>
        <taxon>Puccinia</taxon>
    </lineage>
</organism>